<evidence type="ECO:0000259" key="2">
    <source>
        <dbReference type="Pfam" id="PF22807"/>
    </source>
</evidence>
<sequence length="425" mass="46238">MAKRRNDLPVWGAFMLLFWTSISTAALAQPACDPDNGGLILPKGFCALIVADQVGQARHLTVAPNGDVFVAIGTTDRPGGVLGLRDTTGNGVADIKKRFGSGSGDDVEFHGGYLYFSTHDTVIRYPWRAGNLEPAGAAETIVQGLPAAHGHRAKSIAFGSEDKLYVNIGSPSNACQKQDRAAGSPGKDPCDELNTRAGIWRFDAHQSHQDQQDGARFATGLRNTVALAARPQDGELYGVIHGRDQLNLWPHFNETQNAEKPSEELVRIEENSDFGWPYCYHDPALKQKVLAPEYGGDGKTVGRCQEKQNPLMAFPAHWAPNGLHFYSGNQFPKKYQGGAFVAFHGSWNRAPLPQGGYHLVFVPFKEKEPAGAWEVFAEGFAGQHKDPRAAAHRPVGIAEGPDGSLYVSDDQGGRIYRILYRACDC</sequence>
<dbReference type="InterPro" id="IPR011041">
    <property type="entry name" value="Quinoprot_gluc/sorb_DH_b-prop"/>
</dbReference>
<evidence type="ECO:0000313" key="3">
    <source>
        <dbReference type="EMBL" id="QBQ55646.1"/>
    </source>
</evidence>
<dbReference type="Gene3D" id="2.120.10.30">
    <property type="entry name" value="TolB, C-terminal domain"/>
    <property type="match status" value="1"/>
</dbReference>
<keyword evidence="1" id="KW-0732">Signal</keyword>
<proteinExistence type="predicted"/>
<dbReference type="KEGG" id="nwr:E3U44_14850"/>
<evidence type="ECO:0000256" key="1">
    <source>
        <dbReference type="SAM" id="SignalP"/>
    </source>
</evidence>
<keyword evidence="4" id="KW-1185">Reference proteome</keyword>
<dbReference type="PANTHER" id="PTHR19328:SF53">
    <property type="entry name" value="MEMBRANE PROTEIN"/>
    <property type="match status" value="1"/>
</dbReference>
<reference evidence="3 4" key="1">
    <citation type="submission" date="2019-03" db="EMBL/GenBank/DDBJ databases">
        <title>The genome sequence of Nitrosococcus wardiae strain D1FHST reveals the archetypal metabolic capacity of ammonia-oxidizing Gammaproteobacteria.</title>
        <authorList>
            <person name="Wang L."/>
            <person name="Lim C.K."/>
            <person name="Hanson T.E."/>
            <person name="Dang H."/>
            <person name="Klotz M.G."/>
        </authorList>
    </citation>
    <scope>NUCLEOTIDE SEQUENCE [LARGE SCALE GENOMIC DNA]</scope>
    <source>
        <strain evidence="3 4">D1FHS</strain>
    </source>
</reference>
<dbReference type="EMBL" id="CP038033">
    <property type="protein sequence ID" value="QBQ55646.1"/>
    <property type="molecule type" value="Genomic_DNA"/>
</dbReference>
<gene>
    <name evidence="3" type="ORF">E3U44_14850</name>
</gene>
<dbReference type="PANTHER" id="PTHR19328">
    <property type="entry name" value="HEDGEHOG-INTERACTING PROTEIN"/>
    <property type="match status" value="1"/>
</dbReference>
<organism evidence="3 4">
    <name type="scientific">Nitrosococcus wardiae</name>
    <dbReference type="NCBI Taxonomy" id="1814290"/>
    <lineage>
        <taxon>Bacteria</taxon>
        <taxon>Pseudomonadati</taxon>
        <taxon>Pseudomonadota</taxon>
        <taxon>Gammaproteobacteria</taxon>
        <taxon>Chromatiales</taxon>
        <taxon>Chromatiaceae</taxon>
        <taxon>Nitrosococcus</taxon>
    </lineage>
</organism>
<dbReference type="InterPro" id="IPR011042">
    <property type="entry name" value="6-blade_b-propeller_TolB-like"/>
</dbReference>
<protein>
    <submittedName>
        <fullName evidence="3">Sorbosone dehydrogenase</fullName>
    </submittedName>
</protein>
<accession>A0A4P7C3W3</accession>
<name>A0A4P7C3W3_9GAMM</name>
<dbReference type="Proteomes" id="UP000294325">
    <property type="component" value="Chromosome"/>
</dbReference>
<feature type="domain" description="Pyrroloquinoline quinone-dependent pyranose dehydrogenase beta-propeller" evidence="2">
    <location>
        <begin position="42"/>
        <end position="418"/>
    </location>
</feature>
<dbReference type="InterPro" id="IPR054539">
    <property type="entry name" value="Beta-prop_PDH"/>
</dbReference>
<feature type="chain" id="PRO_5020958230" evidence="1">
    <location>
        <begin position="29"/>
        <end position="425"/>
    </location>
</feature>
<evidence type="ECO:0000313" key="4">
    <source>
        <dbReference type="Proteomes" id="UP000294325"/>
    </source>
</evidence>
<feature type="signal peptide" evidence="1">
    <location>
        <begin position="1"/>
        <end position="28"/>
    </location>
</feature>
<dbReference type="RefSeq" id="WP_134358903.1">
    <property type="nucleotide sequence ID" value="NZ_CP038033.1"/>
</dbReference>
<dbReference type="AlphaFoldDB" id="A0A4P7C3W3"/>
<dbReference type="OrthoDB" id="9770043at2"/>
<dbReference type="Pfam" id="PF22807">
    <property type="entry name" value="TrAA12"/>
    <property type="match status" value="1"/>
</dbReference>
<dbReference type="SUPFAM" id="SSF50952">
    <property type="entry name" value="Soluble quinoprotein glucose dehydrogenase"/>
    <property type="match status" value="1"/>
</dbReference>